<dbReference type="SUPFAM" id="SSF51161">
    <property type="entry name" value="Trimeric LpxA-like enzymes"/>
    <property type="match status" value="3"/>
</dbReference>
<feature type="domain" description="Carrier" evidence="4">
    <location>
        <begin position="814"/>
        <end position="891"/>
    </location>
</feature>
<keyword evidence="6" id="KW-1185">Reference proteome</keyword>
<feature type="transmembrane region" description="Helical" evidence="3">
    <location>
        <begin position="1201"/>
        <end position="1228"/>
    </location>
</feature>
<keyword evidence="3" id="KW-0472">Membrane</keyword>
<dbReference type="InterPro" id="IPR045851">
    <property type="entry name" value="AMP-bd_C_sf"/>
</dbReference>
<dbReference type="InterPro" id="IPR042099">
    <property type="entry name" value="ANL_N_sf"/>
</dbReference>
<evidence type="ECO:0000256" key="2">
    <source>
        <dbReference type="ARBA" id="ARBA00022553"/>
    </source>
</evidence>
<evidence type="ECO:0000256" key="1">
    <source>
        <dbReference type="ARBA" id="ARBA00022450"/>
    </source>
</evidence>
<dbReference type="PANTHER" id="PTHR43201:SF10">
    <property type="entry name" value="CARRIER DOMAIN-CONTAINING PROTEIN"/>
    <property type="match status" value="1"/>
</dbReference>
<dbReference type="GO" id="GO:0031177">
    <property type="term" value="F:phosphopantetheine binding"/>
    <property type="evidence" value="ECO:0007669"/>
    <property type="project" value="InterPro"/>
</dbReference>
<dbReference type="SUPFAM" id="SSF56801">
    <property type="entry name" value="Acetyl-CoA synthetase-like"/>
    <property type="match status" value="1"/>
</dbReference>
<dbReference type="PANTHER" id="PTHR43201">
    <property type="entry name" value="ACYL-COA SYNTHETASE"/>
    <property type="match status" value="1"/>
</dbReference>
<keyword evidence="1" id="KW-0596">Phosphopantetheine</keyword>
<dbReference type="Pfam" id="PF00501">
    <property type="entry name" value="AMP-binding"/>
    <property type="match status" value="1"/>
</dbReference>
<keyword evidence="2" id="KW-0597">Phosphoprotein</keyword>
<keyword evidence="3" id="KW-0812">Transmembrane</keyword>
<dbReference type="Gene3D" id="1.10.1200.10">
    <property type="entry name" value="ACP-like"/>
    <property type="match status" value="1"/>
</dbReference>
<dbReference type="InterPro" id="IPR011004">
    <property type="entry name" value="Trimer_LpxA-like_sf"/>
</dbReference>
<dbReference type="InterPro" id="IPR009081">
    <property type="entry name" value="PP-bd_ACP"/>
</dbReference>
<sequence>MLSLLFEAASSGRDFAIREEETLARPFLLASIGPQWLHYGLFQARRLDGRCMGPCDELRGLVDALYQLTPDLIKTNEEFLSLQSSNFDREEILRSLYEPKKPSLRPLYLLYTLLTEIPGSWPPLPLIDCHTRLTRCLPEGTKTTPDKNSRWLIERTRRLVKESYHSFGQFIGRDDRPALRSTSPANYITHRGLRNFVECFRLPLEHGTRNPIVAIALPNGPLLAAAAMAVATYYTAAPINPAVGPEQFQADILQAGARCIITTPEDYKKLDLNSSWVSESGVQVVFAEWNQGDDITLQTMTGSPLPISDTPRPNKADEVALILFTSGTSGTKKVVPLTTHSMIAGISFVVDSWGLTSADICLNMMPLFHVGGLVRNIFAPIFSGGSTICCPAFDPSLFWDMNEEIQPTWYYASPSMHSVILAGAESRPTALLNSKIRLACNAAGGLLPSLACQLRDTFNCVVLPSYGMTECMPISTPPLDYKLDRPGTSGISTGPDLTILDYSDERVAPGEVGRICVRGEPVFSGYLKPDGSFDNSPFNEDGWFDTGDLGYVDNDGYLYITGRSKEVINRGGELISPFEVENAIMAASMAFGTPISGRISQVLAFSATHDVLQEVVGVAIVPAVDRPRVDLRTIQNALKQSLQQAKWPVCIVYMEDLPKKNNKILRIKLAERLKLPELTDATPYIERHWKADCPPPDTSLDVPISSRLCIIDPDELATCLCSITPASFEGYLRFDSRLGMAEAFLAPKTPGLEPLSVEFLDHVRQEMATQVHNYMIPSKFHAMRLPLPQSEKGIIDETRLQEDLNQLLADQLQGLSSTTEGKVTKIFAEVLSCSPSDIPTDTDFFSLGGDSLSAGKLISALRSELNTSIPISLIFNNGTVTEISAHIDKISASTFHDEDAKANDDHLVTTEPKSSTRPWLMAVQLLPLVVFYPMRRALQWTVFLVALAQTQFWPTNESVPGRLFNLTASIVFAQIIMRITMPFAGIIAKWAIIGRYREGVYPMWGLYHTRWWMVQKIVSLCGEGIFGFSDYTMCLYLRMLGAKIGKDVKLSGVSFGEWDLLDIRDGVVLAKCICRPFAAEANTSMYLGRIIIGEKASVGFSSIVSPGAVIPPNSCIGPNSSSWELDDADESNRDTLPTKAPKPHWLLTLLGTMPLLAIGWLLSLTPWLSGLVGMVLNQPLSSHSPMRDILEWFTHSHRVGYHYLALILRSIFTPFFVFGFAVLVKILLDAMFGPLRGGLNKTRGNIETWRTDLIRKLLPGARLHDVTGLFGSHYEATSVAVRMMGGKIGKRVYWPGTGPVITDYHLLDIGNDVVFGSRSHLITSDSIGSEKIIIQDRAMIADRVCLLPGVEVGERTTMGSGALTRRNKLYAKGGTFVGSKGGDAPDANDASPFGRAFYLNQASYRVLGPSTIFLYSTFITVFTAFYWNVPTISSIQLINSIYDIFHAESKNDWYAVILLYALSFAGISVLMTLHAVVALALVVGAKWLLLGRRQPGNYDWDKSSYCQRWQLFLAIERLRRHCYRGHGVLGMLTGTHWMVLYFRALGAKIGKDCALFANGEPSLMFTEPDLITLGDRVVVDDASVVAHINTRGKFDLNRLEIGDRCVLRTGSRLLSGAMMKNDSCLLEHTLIMGGDVVETKWTMQGWPAERFSGSRVGVTVNKDDDESDVDNIIDSYNTW</sequence>
<evidence type="ECO:0000259" key="4">
    <source>
        <dbReference type="PROSITE" id="PS50075"/>
    </source>
</evidence>
<proteinExistence type="predicted"/>
<feature type="transmembrane region" description="Helical" evidence="3">
    <location>
        <begin position="966"/>
        <end position="988"/>
    </location>
</feature>
<organism evidence="5 6">
    <name type="scientific">Colletotrichum chrysophilum</name>
    <dbReference type="NCBI Taxonomy" id="1836956"/>
    <lineage>
        <taxon>Eukaryota</taxon>
        <taxon>Fungi</taxon>
        <taxon>Dikarya</taxon>
        <taxon>Ascomycota</taxon>
        <taxon>Pezizomycotina</taxon>
        <taxon>Sordariomycetes</taxon>
        <taxon>Hypocreomycetidae</taxon>
        <taxon>Glomerellales</taxon>
        <taxon>Glomerellaceae</taxon>
        <taxon>Colletotrichum</taxon>
        <taxon>Colletotrichum gloeosporioides species complex</taxon>
    </lineage>
</organism>
<dbReference type="Gene3D" id="3.30.300.30">
    <property type="match status" value="1"/>
</dbReference>
<dbReference type="Pfam" id="PF00550">
    <property type="entry name" value="PP-binding"/>
    <property type="match status" value="1"/>
</dbReference>
<dbReference type="SMART" id="SM00823">
    <property type="entry name" value="PKS_PP"/>
    <property type="match status" value="1"/>
</dbReference>
<dbReference type="PROSITE" id="PS50075">
    <property type="entry name" value="CARRIER"/>
    <property type="match status" value="1"/>
</dbReference>
<feature type="transmembrane region" description="Helical" evidence="3">
    <location>
        <begin position="1406"/>
        <end position="1427"/>
    </location>
</feature>
<evidence type="ECO:0000313" key="6">
    <source>
        <dbReference type="Proteomes" id="UP001243330"/>
    </source>
</evidence>
<gene>
    <name evidence="5" type="ORF">CCHR01_13551</name>
</gene>
<feature type="transmembrane region" description="Helical" evidence="3">
    <location>
        <begin position="1453"/>
        <end position="1483"/>
    </location>
</feature>
<dbReference type="InterPro" id="IPR000873">
    <property type="entry name" value="AMP-dep_synth/lig_dom"/>
</dbReference>
<name>A0AAD9EAD5_9PEZI</name>
<dbReference type="EMBL" id="JAQOWY010000339">
    <property type="protein sequence ID" value="KAK1843809.1"/>
    <property type="molecule type" value="Genomic_DNA"/>
</dbReference>
<dbReference type="SUPFAM" id="SSF47336">
    <property type="entry name" value="ACP-like"/>
    <property type="match status" value="1"/>
</dbReference>
<evidence type="ECO:0000256" key="3">
    <source>
        <dbReference type="SAM" id="Phobius"/>
    </source>
</evidence>
<reference evidence="5" key="1">
    <citation type="submission" date="2023-01" db="EMBL/GenBank/DDBJ databases">
        <title>Colletotrichum chrysophilum M932 genome sequence.</title>
        <authorList>
            <person name="Baroncelli R."/>
        </authorList>
    </citation>
    <scope>NUCLEOTIDE SEQUENCE</scope>
    <source>
        <strain evidence="5">M932</strain>
    </source>
</reference>
<dbReference type="Proteomes" id="UP001243330">
    <property type="component" value="Unassembled WGS sequence"/>
</dbReference>
<dbReference type="Gene3D" id="3.40.50.12780">
    <property type="entry name" value="N-terminal domain of ligase-like"/>
    <property type="match status" value="1"/>
</dbReference>
<comment type="caution">
    <text evidence="5">The sequence shown here is derived from an EMBL/GenBank/DDBJ whole genome shotgun (WGS) entry which is preliminary data.</text>
</comment>
<accession>A0AAD9EAD5</accession>
<feature type="transmembrane region" description="Helical" evidence="3">
    <location>
        <begin position="1145"/>
        <end position="1168"/>
    </location>
</feature>
<dbReference type="InterPro" id="IPR036736">
    <property type="entry name" value="ACP-like_sf"/>
</dbReference>
<evidence type="ECO:0000313" key="5">
    <source>
        <dbReference type="EMBL" id="KAK1843809.1"/>
    </source>
</evidence>
<dbReference type="Gene3D" id="2.160.10.10">
    <property type="entry name" value="Hexapeptide repeat proteins"/>
    <property type="match status" value="1"/>
</dbReference>
<protein>
    <submittedName>
        <fullName evidence="5">Peroxisomal-coenzyme a synthetase</fullName>
    </submittedName>
</protein>
<dbReference type="GO" id="GO:0006631">
    <property type="term" value="P:fatty acid metabolic process"/>
    <property type="evidence" value="ECO:0007669"/>
    <property type="project" value="TreeGrafter"/>
</dbReference>
<keyword evidence="3" id="KW-1133">Transmembrane helix</keyword>
<dbReference type="GO" id="GO:0031956">
    <property type="term" value="F:medium-chain fatty acid-CoA ligase activity"/>
    <property type="evidence" value="ECO:0007669"/>
    <property type="project" value="TreeGrafter"/>
</dbReference>
<dbReference type="InterPro" id="IPR020806">
    <property type="entry name" value="PKS_PP-bd"/>
</dbReference>